<protein>
    <submittedName>
        <fullName evidence="2">DUF922 domain-containing Zn-dependent protease</fullName>
    </submittedName>
</protein>
<name>A0ABS8G5K6_9ALTE</name>
<gene>
    <name evidence="2" type="ORF">LJ739_06300</name>
</gene>
<dbReference type="GO" id="GO:0008233">
    <property type="term" value="F:peptidase activity"/>
    <property type="evidence" value="ECO:0007669"/>
    <property type="project" value="UniProtKB-KW"/>
</dbReference>
<dbReference type="InterPro" id="IPR010321">
    <property type="entry name" value="DUF922"/>
</dbReference>
<proteinExistence type="predicted"/>
<keyword evidence="2" id="KW-0645">Protease</keyword>
<feature type="chain" id="PRO_5045168734" evidence="1">
    <location>
        <begin position="23"/>
        <end position="191"/>
    </location>
</feature>
<feature type="signal peptide" evidence="1">
    <location>
        <begin position="1"/>
        <end position="22"/>
    </location>
</feature>
<evidence type="ECO:0000313" key="3">
    <source>
        <dbReference type="Proteomes" id="UP001520878"/>
    </source>
</evidence>
<organism evidence="2 3">
    <name type="scientific">Fluctibacter halophilus</name>
    <dbReference type="NCBI Taxonomy" id="226011"/>
    <lineage>
        <taxon>Bacteria</taxon>
        <taxon>Pseudomonadati</taxon>
        <taxon>Pseudomonadota</taxon>
        <taxon>Gammaproteobacteria</taxon>
        <taxon>Alteromonadales</taxon>
        <taxon>Alteromonadaceae</taxon>
        <taxon>Fluctibacter</taxon>
    </lineage>
</organism>
<dbReference type="Pfam" id="PF06037">
    <property type="entry name" value="DUF922"/>
    <property type="match status" value="1"/>
</dbReference>
<keyword evidence="2" id="KW-0378">Hydrolase</keyword>
<keyword evidence="1" id="KW-0732">Signal</keyword>
<dbReference type="EMBL" id="JAJEWP010000001">
    <property type="protein sequence ID" value="MCC2615845.1"/>
    <property type="molecule type" value="Genomic_DNA"/>
</dbReference>
<comment type="caution">
    <text evidence="2">The sequence shown here is derived from an EMBL/GenBank/DDBJ whole genome shotgun (WGS) entry which is preliminary data.</text>
</comment>
<dbReference type="GO" id="GO:0006508">
    <property type="term" value="P:proteolysis"/>
    <property type="evidence" value="ECO:0007669"/>
    <property type="project" value="UniProtKB-KW"/>
</dbReference>
<reference evidence="2 3" key="1">
    <citation type="submission" date="2021-10" db="EMBL/GenBank/DDBJ databases">
        <title>Draft genome of Aestuariibacter halophilus JC2043.</title>
        <authorList>
            <person name="Emsley S.A."/>
            <person name="Pfannmuller K.M."/>
            <person name="Ushijima B."/>
            <person name="Saw J.H."/>
            <person name="Videau P."/>
        </authorList>
    </citation>
    <scope>NUCLEOTIDE SEQUENCE [LARGE SCALE GENOMIC DNA]</scope>
    <source>
        <strain evidence="2 3">JC2043</strain>
    </source>
</reference>
<sequence>MSLFFRTCCVALTVLSSPHAVADVRLDTRTQHYDIYPTSAADIRLQLRKHSPIIDQQQSFHGQTQWHLVPDFRWREYGNACRFHHINVTLTGAYVLPRLANTSETDADTRETFARYYQALRVHEEGHQALWLEAGQRIETLLQNMHGQQGCKALTEQATQQIHQIIDEYHQRNGEYDTTTGHGRTQGAAIR</sequence>
<accession>A0ABS8G5K6</accession>
<evidence type="ECO:0000313" key="2">
    <source>
        <dbReference type="EMBL" id="MCC2615845.1"/>
    </source>
</evidence>
<evidence type="ECO:0000256" key="1">
    <source>
        <dbReference type="SAM" id="SignalP"/>
    </source>
</evidence>
<keyword evidence="3" id="KW-1185">Reference proteome</keyword>
<dbReference type="RefSeq" id="WP_229158153.1">
    <property type="nucleotide sequence ID" value="NZ_JAJEWP010000001.1"/>
</dbReference>
<dbReference type="Proteomes" id="UP001520878">
    <property type="component" value="Unassembled WGS sequence"/>
</dbReference>